<dbReference type="EMBL" id="ARZY01000047">
    <property type="protein sequence ID" value="EWH08418.1"/>
    <property type="molecule type" value="Genomic_DNA"/>
</dbReference>
<comment type="pathway">
    <text evidence="1">Carbohydrate acid metabolism.</text>
</comment>
<comment type="similarity">
    <text evidence="2 10">Belongs to the gluconokinase GntK/GntV family.</text>
</comment>
<dbReference type="InterPro" id="IPR027417">
    <property type="entry name" value="P-loop_NTPase"/>
</dbReference>
<dbReference type="eggNOG" id="COG3265">
    <property type="taxonomic scope" value="Bacteria"/>
</dbReference>
<dbReference type="GO" id="GO:0019521">
    <property type="term" value="P:D-gluconate metabolic process"/>
    <property type="evidence" value="ECO:0007669"/>
    <property type="project" value="UniProtKB-KW"/>
</dbReference>
<dbReference type="FunFam" id="3.40.50.300:FF:000522">
    <property type="entry name" value="Gluconokinase"/>
    <property type="match status" value="1"/>
</dbReference>
<dbReference type="GO" id="GO:0046316">
    <property type="term" value="F:gluconokinase activity"/>
    <property type="evidence" value="ECO:0007669"/>
    <property type="project" value="UniProtKB-EC"/>
</dbReference>
<evidence type="ECO:0000313" key="11">
    <source>
        <dbReference type="EMBL" id="EWH08418.1"/>
    </source>
</evidence>
<evidence type="ECO:0000256" key="6">
    <source>
        <dbReference type="ARBA" id="ARBA00022777"/>
    </source>
</evidence>
<evidence type="ECO:0000256" key="2">
    <source>
        <dbReference type="ARBA" id="ARBA00008420"/>
    </source>
</evidence>
<evidence type="ECO:0000256" key="4">
    <source>
        <dbReference type="ARBA" id="ARBA00022679"/>
    </source>
</evidence>
<evidence type="ECO:0000256" key="8">
    <source>
        <dbReference type="ARBA" id="ARBA00023064"/>
    </source>
</evidence>
<dbReference type="Gene3D" id="3.40.50.300">
    <property type="entry name" value="P-loop containing nucleotide triphosphate hydrolases"/>
    <property type="match status" value="1"/>
</dbReference>
<evidence type="ECO:0000256" key="3">
    <source>
        <dbReference type="ARBA" id="ARBA00012054"/>
    </source>
</evidence>
<evidence type="ECO:0000256" key="5">
    <source>
        <dbReference type="ARBA" id="ARBA00022741"/>
    </source>
</evidence>
<keyword evidence="7 10" id="KW-0067">ATP-binding</keyword>
<keyword evidence="5 10" id="KW-0547">Nucleotide-binding</keyword>
<comment type="catalytic activity">
    <reaction evidence="9 10">
        <text>D-gluconate + ATP = 6-phospho-D-gluconate + ADP + H(+)</text>
        <dbReference type="Rhea" id="RHEA:19433"/>
        <dbReference type="ChEBI" id="CHEBI:15378"/>
        <dbReference type="ChEBI" id="CHEBI:18391"/>
        <dbReference type="ChEBI" id="CHEBI:30616"/>
        <dbReference type="ChEBI" id="CHEBI:58759"/>
        <dbReference type="ChEBI" id="CHEBI:456216"/>
        <dbReference type="EC" id="2.7.1.12"/>
    </reaction>
</comment>
<keyword evidence="4 10" id="KW-0808">Transferase</keyword>
<dbReference type="PATRIC" id="fig|1328313.3.peg.3577"/>
<keyword evidence="6 10" id="KW-0418">Kinase</keyword>
<dbReference type="PANTHER" id="PTHR43442:SF3">
    <property type="entry name" value="GLUCONOKINASE-RELATED"/>
    <property type="match status" value="1"/>
</dbReference>
<dbReference type="Proteomes" id="UP000019276">
    <property type="component" value="Unassembled WGS sequence"/>
</dbReference>
<gene>
    <name evidence="11" type="ORF">DS2_17492</name>
</gene>
<evidence type="ECO:0000256" key="10">
    <source>
        <dbReference type="RuleBase" id="RU363066"/>
    </source>
</evidence>
<dbReference type="Pfam" id="PF01202">
    <property type="entry name" value="SKI"/>
    <property type="match status" value="1"/>
</dbReference>
<dbReference type="PANTHER" id="PTHR43442">
    <property type="entry name" value="GLUCONOKINASE-RELATED"/>
    <property type="match status" value="1"/>
</dbReference>
<dbReference type="RefSeq" id="WP_035016268.1">
    <property type="nucleotide sequence ID" value="NZ_ARZY01000047.1"/>
</dbReference>
<dbReference type="OrthoDB" id="9795716at2"/>
<protein>
    <recommendedName>
        <fullName evidence="3 10">Gluconokinase</fullName>
        <ecNumber evidence="3 10">2.7.1.12</ecNumber>
    </recommendedName>
</protein>
<dbReference type="STRING" id="1328313.DS2_17492"/>
<organism evidence="11 12">
    <name type="scientific">Catenovulum agarivorans DS-2</name>
    <dbReference type="NCBI Taxonomy" id="1328313"/>
    <lineage>
        <taxon>Bacteria</taxon>
        <taxon>Pseudomonadati</taxon>
        <taxon>Pseudomonadota</taxon>
        <taxon>Gammaproteobacteria</taxon>
        <taxon>Alteromonadales</taxon>
        <taxon>Alteromonadaceae</taxon>
        <taxon>Catenovulum</taxon>
    </lineage>
</organism>
<dbReference type="AlphaFoldDB" id="W7QJV5"/>
<dbReference type="InterPro" id="IPR031322">
    <property type="entry name" value="Shikimate/glucono_kinase"/>
</dbReference>
<dbReference type="CDD" id="cd02021">
    <property type="entry name" value="GntK"/>
    <property type="match status" value="1"/>
</dbReference>
<evidence type="ECO:0000313" key="12">
    <source>
        <dbReference type="Proteomes" id="UP000019276"/>
    </source>
</evidence>
<dbReference type="GO" id="GO:0005737">
    <property type="term" value="C:cytoplasm"/>
    <property type="evidence" value="ECO:0007669"/>
    <property type="project" value="TreeGrafter"/>
</dbReference>
<proteinExistence type="inferred from homology"/>
<accession>W7QJV5</accession>
<evidence type="ECO:0000256" key="7">
    <source>
        <dbReference type="ARBA" id="ARBA00022840"/>
    </source>
</evidence>
<dbReference type="EC" id="2.7.1.12" evidence="3 10"/>
<dbReference type="InterPro" id="IPR006001">
    <property type="entry name" value="Therm_gnt_kin"/>
</dbReference>
<comment type="caution">
    <text evidence="11">The sequence shown here is derived from an EMBL/GenBank/DDBJ whole genome shotgun (WGS) entry which is preliminary data.</text>
</comment>
<dbReference type="SUPFAM" id="SSF52540">
    <property type="entry name" value="P-loop containing nucleoside triphosphate hydrolases"/>
    <property type="match status" value="1"/>
</dbReference>
<keyword evidence="8" id="KW-0311">Gluconate utilization</keyword>
<evidence type="ECO:0000256" key="9">
    <source>
        <dbReference type="ARBA" id="ARBA00048090"/>
    </source>
</evidence>
<name>W7QJV5_9ALTE</name>
<keyword evidence="12" id="KW-1185">Reference proteome</keyword>
<sequence>MIYVIMGVSGCGKSSVGTQLAEKLQLPFFDADDYHPQSNVDKMSAGIALTDEDRWPWLQKLNSEMQQWQQNGGAVLACSALKQAYRDCLADNLAQAVTFVFLKGDFATLLSRLESRTGHFMKSDLLMSQLATLEEPEHALVIDINQSLEAIVQNIIKEI</sequence>
<evidence type="ECO:0000256" key="1">
    <source>
        <dbReference type="ARBA" id="ARBA00004761"/>
    </source>
</evidence>
<dbReference type="GO" id="GO:0005524">
    <property type="term" value="F:ATP binding"/>
    <property type="evidence" value="ECO:0007669"/>
    <property type="project" value="UniProtKB-KW"/>
</dbReference>
<dbReference type="NCBIfam" id="TIGR01313">
    <property type="entry name" value="therm_gnt_kin"/>
    <property type="match status" value="1"/>
</dbReference>
<reference evidence="11 12" key="1">
    <citation type="journal article" date="2014" name="Genome Announc.">
        <title>Draft Genome Sequence of the Agar-Degrading Bacterium Catenovulum sp. Strain DS-2, Isolated from Intestines of Haliotis diversicolor.</title>
        <authorList>
            <person name="Shan D."/>
            <person name="Li X."/>
            <person name="Gu Z."/>
            <person name="Wei G."/>
            <person name="Gao Z."/>
            <person name="Shao Z."/>
        </authorList>
    </citation>
    <scope>NUCLEOTIDE SEQUENCE [LARGE SCALE GENOMIC DNA]</scope>
    <source>
        <strain evidence="11 12">DS-2</strain>
    </source>
</reference>